<dbReference type="GO" id="GO:0008757">
    <property type="term" value="F:S-adenosylmethionine-dependent methyltransferase activity"/>
    <property type="evidence" value="ECO:0007669"/>
    <property type="project" value="InterPro"/>
</dbReference>
<dbReference type="InterPro" id="IPR013216">
    <property type="entry name" value="Methyltransf_11"/>
</dbReference>
<evidence type="ECO:0000313" key="4">
    <source>
        <dbReference type="Proteomes" id="UP001059380"/>
    </source>
</evidence>
<dbReference type="GO" id="GO:0032259">
    <property type="term" value="P:methylation"/>
    <property type="evidence" value="ECO:0007669"/>
    <property type="project" value="UniProtKB-KW"/>
</dbReference>
<keyword evidence="4" id="KW-1185">Reference proteome</keyword>
<dbReference type="SUPFAM" id="SSF53335">
    <property type="entry name" value="S-adenosyl-L-methionine-dependent methyltransferases"/>
    <property type="match status" value="1"/>
</dbReference>
<dbReference type="Pfam" id="PF08241">
    <property type="entry name" value="Methyltransf_11"/>
    <property type="match status" value="1"/>
</dbReference>
<proteinExistence type="predicted"/>
<keyword evidence="1" id="KW-1133">Transmembrane helix</keyword>
<dbReference type="Gene3D" id="3.40.50.150">
    <property type="entry name" value="Vaccinia Virus protein VP39"/>
    <property type="match status" value="1"/>
</dbReference>
<evidence type="ECO:0000259" key="2">
    <source>
        <dbReference type="Pfam" id="PF08241"/>
    </source>
</evidence>
<feature type="domain" description="Methyltransferase type 11" evidence="2">
    <location>
        <begin position="158"/>
        <end position="263"/>
    </location>
</feature>
<feature type="transmembrane region" description="Helical" evidence="1">
    <location>
        <begin position="109"/>
        <end position="131"/>
    </location>
</feature>
<dbReference type="InterPro" id="IPR050508">
    <property type="entry name" value="Methyltransf_Superfamily"/>
</dbReference>
<dbReference type="CDD" id="cd02440">
    <property type="entry name" value="AdoMet_MTases"/>
    <property type="match status" value="1"/>
</dbReference>
<sequence length="319" mass="34532">MATKGHHGHMLWVGVLGFLAGAAFLFYAPSLKAVSSTLFLFAGFHVAGAAIMFASAYVIGADKLLARFTPRRRNHTFNFGWAPAWTLGPIIAAAILFAAAILIEIAATHYWPAALIFTLLAACFFVGGIFARSVTRVDDAVLPMVALTPVGVENPIILDAGCGSGRTTIALARALTQGTIVALDRFDAGYIEGGGRTLIEQNLRLAGLRDRVRITPGDITRLGLPDATFDAAVSAHAMDHLGRSTAQGLREIHRVLKPGARFLLIVWVPGWTMFTIANVLSFFLASPRVWRRRVAEAGFRLADEGRFNGYWFAVLERPD</sequence>
<feature type="transmembrane region" description="Helical" evidence="1">
    <location>
        <begin position="39"/>
        <end position="60"/>
    </location>
</feature>
<evidence type="ECO:0000256" key="1">
    <source>
        <dbReference type="SAM" id="Phobius"/>
    </source>
</evidence>
<keyword evidence="1" id="KW-0812">Transmembrane</keyword>
<dbReference type="PANTHER" id="PTHR42912">
    <property type="entry name" value="METHYLTRANSFERASE"/>
    <property type="match status" value="1"/>
</dbReference>
<dbReference type="AlphaFoldDB" id="A0A9J7BRU4"/>
<feature type="transmembrane region" description="Helical" evidence="1">
    <location>
        <begin position="9"/>
        <end position="27"/>
    </location>
</feature>
<protein>
    <submittedName>
        <fullName evidence="3">Class I SAM-dependent methyltransferase</fullName>
    </submittedName>
</protein>
<reference evidence="3" key="1">
    <citation type="submission" date="2021-04" db="EMBL/GenBank/DDBJ databases">
        <title>Phylogenetic analysis of Acidobacteriaceae.</title>
        <authorList>
            <person name="Qiu L."/>
            <person name="Zhang Q."/>
        </authorList>
    </citation>
    <scope>NUCLEOTIDE SEQUENCE</scope>
    <source>
        <strain evidence="3">DSM 25168</strain>
    </source>
</reference>
<gene>
    <name evidence="3" type="ORF">MOP44_05445</name>
</gene>
<name>A0A9J7BRU4_9BACT</name>
<evidence type="ECO:0000313" key="3">
    <source>
        <dbReference type="EMBL" id="UWZ85384.1"/>
    </source>
</evidence>
<dbReference type="KEGG" id="orp:MOP44_05445"/>
<keyword evidence="1" id="KW-0472">Membrane</keyword>
<dbReference type="RefSeq" id="WP_260794901.1">
    <property type="nucleotide sequence ID" value="NZ_CP093313.1"/>
</dbReference>
<organism evidence="3 4">
    <name type="scientific">Occallatibacter riparius</name>
    <dbReference type="NCBI Taxonomy" id="1002689"/>
    <lineage>
        <taxon>Bacteria</taxon>
        <taxon>Pseudomonadati</taxon>
        <taxon>Acidobacteriota</taxon>
        <taxon>Terriglobia</taxon>
        <taxon>Terriglobales</taxon>
        <taxon>Acidobacteriaceae</taxon>
        <taxon>Occallatibacter</taxon>
    </lineage>
</organism>
<dbReference type="InterPro" id="IPR029063">
    <property type="entry name" value="SAM-dependent_MTases_sf"/>
</dbReference>
<keyword evidence="3" id="KW-0489">Methyltransferase</keyword>
<dbReference type="EMBL" id="CP093313">
    <property type="protein sequence ID" value="UWZ85384.1"/>
    <property type="molecule type" value="Genomic_DNA"/>
</dbReference>
<accession>A0A9J7BRU4</accession>
<feature type="transmembrane region" description="Helical" evidence="1">
    <location>
        <begin position="262"/>
        <end position="284"/>
    </location>
</feature>
<feature type="transmembrane region" description="Helical" evidence="1">
    <location>
        <begin position="81"/>
        <end position="103"/>
    </location>
</feature>
<dbReference type="Proteomes" id="UP001059380">
    <property type="component" value="Chromosome"/>
</dbReference>
<keyword evidence="3" id="KW-0808">Transferase</keyword>